<sequence>MSGSILKYFSPKSKESTPKRPSEATSSPLSVSSSLRPSNGSPLSSKRVFSPLLSSALSPSPSPKRLKVDSSAMTHPPSQLGGGGGDSSQDYIHLNLAFLKDDKRKDAQGRRPGSPGYDPNTLYLPDSFLCGVTPAQRQWWSLKASNFSSLLFFKMGKMRDVHDEGEIAHCGFPEASFERYAEILISRGTPSSALSKQRPQRDWRSASRRRQRIRNGESGEAPGTRLGEKSHAESELLVALILHEGTLGFCSVDCSMGIIQIGQWKEEEQPTQAFSNTQLVLCQINPLEFLLEAEEKNQKLSSHLETRFPAVKRTLIQAPSPTDTIDKIIRAKYFSSVQDWPSVLKRLVRFEEESPLAREGLESSLMALGTVISFLSDSLIDYGILAQGKMEDFHASSSSSNRSQKIMILDDSSLYNLDVLPKGKKSHSLLGILDNTSTPIGRPLFARSDILRRQEAIAELSGGSEPGSLSNNYLSDIKTLFKRLPDFERLTGIIACNGFGYPPGHPEHRAVYIDASLLSKKKLTKFLDCLNGFKAAHNGLKSLLGKHDFKSALLLKLLEEDYPLSKMDEVIRSFESSMDIPSAVKRGASFPQQAWILSTTKSSKRNKA</sequence>
<dbReference type="InterPro" id="IPR017261">
    <property type="entry name" value="DNA_mismatch_repair_MutS/MSH"/>
</dbReference>
<evidence type="ECO:0000256" key="1">
    <source>
        <dbReference type="ARBA" id="ARBA00006271"/>
    </source>
</evidence>
<accession>A0A7T8GXW6</accession>
<dbReference type="EMBL" id="CP045898">
    <property type="protein sequence ID" value="QQP39868.1"/>
    <property type="molecule type" value="Genomic_DNA"/>
</dbReference>
<dbReference type="GO" id="GO:0032301">
    <property type="term" value="C:MutSalpha complex"/>
    <property type="evidence" value="ECO:0007669"/>
    <property type="project" value="TreeGrafter"/>
</dbReference>
<dbReference type="OrthoDB" id="121051at2759"/>
<gene>
    <name evidence="3" type="ORF">FKW44_013721</name>
</gene>
<dbReference type="AlphaFoldDB" id="A0A7T8GXW6"/>
<dbReference type="GO" id="GO:0005524">
    <property type="term" value="F:ATP binding"/>
    <property type="evidence" value="ECO:0007669"/>
    <property type="project" value="InterPro"/>
</dbReference>
<dbReference type="GO" id="GO:0006298">
    <property type="term" value="P:mismatch repair"/>
    <property type="evidence" value="ECO:0007669"/>
    <property type="project" value="InterPro"/>
</dbReference>
<feature type="compositionally biased region" description="Basic and acidic residues" evidence="2">
    <location>
        <begin position="12"/>
        <end position="22"/>
    </location>
</feature>
<evidence type="ECO:0000313" key="3">
    <source>
        <dbReference type="EMBL" id="QQP39868.1"/>
    </source>
</evidence>
<dbReference type="PANTHER" id="PTHR11361">
    <property type="entry name" value="DNA MISMATCH REPAIR PROTEIN MUTS FAMILY MEMBER"/>
    <property type="match status" value="1"/>
</dbReference>
<keyword evidence="4" id="KW-1185">Reference proteome</keyword>
<dbReference type="Proteomes" id="UP000595437">
    <property type="component" value="Chromosome 9"/>
</dbReference>
<dbReference type="Gene3D" id="3.30.420.110">
    <property type="entry name" value="MutS, connector domain"/>
    <property type="match status" value="1"/>
</dbReference>
<feature type="compositionally biased region" description="Low complexity" evidence="2">
    <location>
        <begin position="23"/>
        <end position="59"/>
    </location>
</feature>
<comment type="similarity">
    <text evidence="1">Belongs to the DNA mismatch repair MutS family.</text>
</comment>
<evidence type="ECO:0000313" key="4">
    <source>
        <dbReference type="Proteomes" id="UP000595437"/>
    </source>
</evidence>
<dbReference type="InterPro" id="IPR036187">
    <property type="entry name" value="DNA_mismatch_repair_MutS_sf"/>
</dbReference>
<name>A0A7T8GXW6_CALRO</name>
<proteinExistence type="inferred from homology"/>
<feature type="region of interest" description="Disordered" evidence="2">
    <location>
        <begin position="1"/>
        <end position="87"/>
    </location>
</feature>
<dbReference type="Gene3D" id="1.10.1420.10">
    <property type="match status" value="1"/>
</dbReference>
<evidence type="ECO:0000256" key="2">
    <source>
        <dbReference type="SAM" id="MobiDB-lite"/>
    </source>
</evidence>
<dbReference type="GO" id="GO:0030983">
    <property type="term" value="F:mismatched DNA binding"/>
    <property type="evidence" value="ECO:0007669"/>
    <property type="project" value="InterPro"/>
</dbReference>
<dbReference type="GO" id="GO:0140664">
    <property type="term" value="F:ATP-dependent DNA damage sensor activity"/>
    <property type="evidence" value="ECO:0007669"/>
    <property type="project" value="InterPro"/>
</dbReference>
<dbReference type="SUPFAM" id="SSF55271">
    <property type="entry name" value="DNA repair protein MutS, domain I"/>
    <property type="match status" value="1"/>
</dbReference>
<dbReference type="InterPro" id="IPR016151">
    <property type="entry name" value="DNA_mismatch_repair_MutS_N"/>
</dbReference>
<dbReference type="PIRSF" id="PIRSF037677">
    <property type="entry name" value="DNA_mis_repair_Msh6"/>
    <property type="match status" value="1"/>
</dbReference>
<dbReference type="Gene3D" id="3.40.1170.10">
    <property type="entry name" value="DNA repair protein MutS, domain I"/>
    <property type="match status" value="1"/>
</dbReference>
<dbReference type="InterPro" id="IPR036678">
    <property type="entry name" value="MutS_con_dom_sf"/>
</dbReference>
<dbReference type="PANTHER" id="PTHR11361:SF148">
    <property type="entry name" value="DNA MISMATCH REPAIR PROTEIN MSH6"/>
    <property type="match status" value="1"/>
</dbReference>
<organism evidence="3 4">
    <name type="scientific">Caligus rogercresseyi</name>
    <name type="common">Sea louse</name>
    <dbReference type="NCBI Taxonomy" id="217165"/>
    <lineage>
        <taxon>Eukaryota</taxon>
        <taxon>Metazoa</taxon>
        <taxon>Ecdysozoa</taxon>
        <taxon>Arthropoda</taxon>
        <taxon>Crustacea</taxon>
        <taxon>Multicrustacea</taxon>
        <taxon>Hexanauplia</taxon>
        <taxon>Copepoda</taxon>
        <taxon>Siphonostomatoida</taxon>
        <taxon>Caligidae</taxon>
        <taxon>Caligus</taxon>
    </lineage>
</organism>
<protein>
    <submittedName>
        <fullName evidence="3">MutS -like protein 6</fullName>
    </submittedName>
</protein>
<reference evidence="4" key="1">
    <citation type="submission" date="2021-01" db="EMBL/GenBank/DDBJ databases">
        <title>Caligus Genome Assembly.</title>
        <authorList>
            <person name="Gallardo-Escarate C."/>
        </authorList>
    </citation>
    <scope>NUCLEOTIDE SEQUENCE [LARGE SCALE GENOMIC DNA]</scope>
</reference>
<dbReference type="InterPro" id="IPR045076">
    <property type="entry name" value="MutS"/>
</dbReference>
<feature type="region of interest" description="Disordered" evidence="2">
    <location>
        <begin position="190"/>
        <end position="228"/>
    </location>
</feature>
<dbReference type="SUPFAM" id="SSF48334">
    <property type="entry name" value="DNA repair protein MutS, domain III"/>
    <property type="match status" value="1"/>
</dbReference>